<reference evidence="1 2" key="1">
    <citation type="submission" date="2018-06" db="EMBL/GenBank/DDBJ databases">
        <authorList>
            <consortium name="Pathogen Informatics"/>
            <person name="Doyle S."/>
        </authorList>
    </citation>
    <scope>NUCLEOTIDE SEQUENCE [LARGE SCALE GENOMIC DNA]</scope>
    <source>
        <strain evidence="1 2">NCTC10684</strain>
    </source>
</reference>
<dbReference type="SUPFAM" id="SSF53850">
    <property type="entry name" value="Periplasmic binding protein-like II"/>
    <property type="match status" value="1"/>
</dbReference>
<dbReference type="EMBL" id="UFSM01000001">
    <property type="protein sequence ID" value="SUU88358.1"/>
    <property type="molecule type" value="Genomic_DNA"/>
</dbReference>
<evidence type="ECO:0000313" key="1">
    <source>
        <dbReference type="EMBL" id="SUU88358.1"/>
    </source>
</evidence>
<dbReference type="AlphaFoldDB" id="A0A380WHY8"/>
<dbReference type="Proteomes" id="UP000254701">
    <property type="component" value="Unassembled WGS sequence"/>
</dbReference>
<sequence>MLPPGTWRVSDLASKLALIQAGVGWGNLPQWMVDADLAHGTLVRIAATALGTQSETALPPTCSGASTNRQTPPCAAFASGCLCVSPKVDSCAADSVEAASQIAAHYIGPACAIGLPAQRPCFHSGGGRCSNMKLRKGVPAQLTKGRPTV</sequence>
<name>A0A380WHY8_AMIAI</name>
<evidence type="ECO:0000313" key="2">
    <source>
        <dbReference type="Proteomes" id="UP000254701"/>
    </source>
</evidence>
<accession>A0A380WHY8</accession>
<proteinExistence type="predicted"/>
<protein>
    <recommendedName>
        <fullName evidence="3">LysR substrate-binding domain-containing protein</fullName>
    </recommendedName>
</protein>
<organism evidence="1 2">
    <name type="scientific">Aminobacter aminovorans</name>
    <name type="common">Chelatobacter heintzii</name>
    <dbReference type="NCBI Taxonomy" id="83263"/>
    <lineage>
        <taxon>Bacteria</taxon>
        <taxon>Pseudomonadati</taxon>
        <taxon>Pseudomonadota</taxon>
        <taxon>Alphaproteobacteria</taxon>
        <taxon>Hyphomicrobiales</taxon>
        <taxon>Phyllobacteriaceae</taxon>
        <taxon>Aminobacter</taxon>
    </lineage>
</organism>
<evidence type="ECO:0008006" key="3">
    <source>
        <dbReference type="Google" id="ProtNLM"/>
    </source>
</evidence>
<gene>
    <name evidence="1" type="ORF">NCTC10684_01569</name>
</gene>
<dbReference type="Gene3D" id="3.40.190.290">
    <property type="match status" value="1"/>
</dbReference>